<dbReference type="OrthoDB" id="10003224at2"/>
<protein>
    <submittedName>
        <fullName evidence="2">Uncharacterized protein</fullName>
    </submittedName>
</protein>
<dbReference type="Proteomes" id="UP000297914">
    <property type="component" value="Unassembled WGS sequence"/>
</dbReference>
<dbReference type="EMBL" id="QORL01000065">
    <property type="protein sequence ID" value="TFF70886.1"/>
    <property type="molecule type" value="Genomic_DNA"/>
</dbReference>
<comment type="caution">
    <text evidence="2">The sequence shown here is derived from an EMBL/GenBank/DDBJ whole genome shotgun (WGS) entry which is preliminary data.</text>
</comment>
<sequence>MINLLNLIINKEDAYQVNELVSRDHREKLDLNSFEERIYRALRSIFGAELDDVRIGDRFYAYKLKRRLATRKEKVKLGRLIVRIIPELIPAIMSYPKRHPEELRTCRKLFQCVKAKKRLAETGLQLR</sequence>
<reference evidence="2 4" key="1">
    <citation type="submission" date="2018-06" db="EMBL/GenBank/DDBJ databases">
        <title>Occurrence of a novel blaKPC-2- and qnrS2- harbouring IncP6 plasmid from Aeromonas taiwanensis isolates recovered from the river sediments.</title>
        <authorList>
            <person name="Zheng B."/>
            <person name="Yu X."/>
            <person name="Xiao Y."/>
        </authorList>
    </citation>
    <scope>NUCLEOTIDE SEQUENCE [LARGE SCALE GENOMIC DNA]</scope>
    <source>
        <strain evidence="1 3">1713</strain>
        <strain evidence="2 4">198</strain>
    </source>
</reference>
<keyword evidence="3" id="KW-1185">Reference proteome</keyword>
<evidence type="ECO:0000313" key="3">
    <source>
        <dbReference type="Proteomes" id="UP000297720"/>
    </source>
</evidence>
<dbReference type="RefSeq" id="WP_134697225.1">
    <property type="nucleotide sequence ID" value="NZ_QORJ01000063.1"/>
</dbReference>
<accession>A0A5F0K473</accession>
<proteinExistence type="predicted"/>
<dbReference type="Proteomes" id="UP000297720">
    <property type="component" value="Unassembled WGS sequence"/>
</dbReference>
<dbReference type="EMBL" id="QORK01000065">
    <property type="protein sequence ID" value="TFF73956.1"/>
    <property type="molecule type" value="Genomic_DNA"/>
</dbReference>
<name>A0A5F0K473_9GAMM</name>
<evidence type="ECO:0000313" key="2">
    <source>
        <dbReference type="EMBL" id="TFF73956.1"/>
    </source>
</evidence>
<evidence type="ECO:0000313" key="1">
    <source>
        <dbReference type="EMBL" id="TFF70886.1"/>
    </source>
</evidence>
<dbReference type="AlphaFoldDB" id="A0A5F0K473"/>
<organism evidence="2 4">
    <name type="scientific">Aeromonas taiwanensis</name>
    <dbReference type="NCBI Taxonomy" id="633417"/>
    <lineage>
        <taxon>Bacteria</taxon>
        <taxon>Pseudomonadati</taxon>
        <taxon>Pseudomonadota</taxon>
        <taxon>Gammaproteobacteria</taxon>
        <taxon>Aeromonadales</taxon>
        <taxon>Aeromonadaceae</taxon>
        <taxon>Aeromonas</taxon>
    </lineage>
</organism>
<evidence type="ECO:0000313" key="4">
    <source>
        <dbReference type="Proteomes" id="UP000297914"/>
    </source>
</evidence>
<gene>
    <name evidence="1" type="ORF">DRM93_20745</name>
    <name evidence="2" type="ORF">DRM94_20745</name>
</gene>